<comment type="caution">
    <text evidence="9">The sequence shown here is derived from an EMBL/GenBank/DDBJ whole genome shotgun (WGS) entry which is preliminary data.</text>
</comment>
<keyword evidence="3" id="KW-0645">Protease</keyword>
<evidence type="ECO:0000256" key="8">
    <source>
        <dbReference type="PIRSR" id="PIRSR001123-2"/>
    </source>
</evidence>
<feature type="binding site" evidence="8">
    <location>
        <position position="202"/>
    </location>
    <ligand>
        <name>Zn(2+)</name>
        <dbReference type="ChEBI" id="CHEBI:29105"/>
        <label>2</label>
    </ligand>
</feature>
<dbReference type="Proteomes" id="UP000482209">
    <property type="component" value="Unassembled WGS sequence"/>
</dbReference>
<feature type="binding site" evidence="8">
    <location>
        <position position="311"/>
    </location>
    <ligand>
        <name>Zn(2+)</name>
        <dbReference type="ChEBI" id="CHEBI:29105"/>
        <label>2</label>
    </ligand>
</feature>
<accession>A0A6L5Y0T1</accession>
<dbReference type="AlphaFoldDB" id="A0A6L5Y0T1"/>
<dbReference type="GO" id="GO:0006508">
    <property type="term" value="P:proteolysis"/>
    <property type="evidence" value="ECO:0007669"/>
    <property type="project" value="UniProtKB-KW"/>
</dbReference>
<dbReference type="PANTHER" id="PTHR32481:SF0">
    <property type="entry name" value="AMINOPEPTIDASE YPDE-RELATED"/>
    <property type="match status" value="1"/>
</dbReference>
<name>A0A6L5Y0T1_9FIRM</name>
<dbReference type="Gene3D" id="3.40.630.10">
    <property type="entry name" value="Zn peptidases"/>
    <property type="match status" value="1"/>
</dbReference>
<dbReference type="Gene3D" id="2.40.30.40">
    <property type="entry name" value="Peptidase M42, domain 2"/>
    <property type="match status" value="1"/>
</dbReference>
<dbReference type="PANTHER" id="PTHR32481">
    <property type="entry name" value="AMINOPEPTIDASE"/>
    <property type="match status" value="1"/>
</dbReference>
<feature type="binding site" evidence="8">
    <location>
        <position position="62"/>
    </location>
    <ligand>
        <name>Zn(2+)</name>
        <dbReference type="ChEBI" id="CHEBI:29105"/>
        <label>1</label>
    </ligand>
</feature>
<keyword evidence="10" id="KW-1185">Reference proteome</keyword>
<comment type="cofactor">
    <cofactor evidence="8">
        <name>a divalent metal cation</name>
        <dbReference type="ChEBI" id="CHEBI:60240"/>
    </cofactor>
    <text evidence="8">Binds 2 divalent metal cations per subunit.</text>
</comment>
<evidence type="ECO:0000256" key="2">
    <source>
        <dbReference type="ARBA" id="ARBA00022438"/>
    </source>
</evidence>
<feature type="binding site" evidence="8">
    <location>
        <position position="169"/>
    </location>
    <ligand>
        <name>Zn(2+)</name>
        <dbReference type="ChEBI" id="CHEBI:29105"/>
        <label>1</label>
    </ligand>
</feature>
<dbReference type="GO" id="GO:0046872">
    <property type="term" value="F:metal ion binding"/>
    <property type="evidence" value="ECO:0007669"/>
    <property type="project" value="UniProtKB-UniRule"/>
</dbReference>
<protein>
    <submittedName>
        <fullName evidence="9">M42 family metallopeptidase</fullName>
    </submittedName>
</protein>
<reference evidence="9 10" key="1">
    <citation type="submission" date="2019-08" db="EMBL/GenBank/DDBJ databases">
        <title>In-depth cultivation of the pig gut microbiome towards novel bacterial diversity and tailored functional studies.</title>
        <authorList>
            <person name="Wylensek D."/>
            <person name="Hitch T.C.A."/>
            <person name="Clavel T."/>
        </authorList>
    </citation>
    <scope>NUCLEOTIDE SEQUENCE [LARGE SCALE GENOMIC DNA]</scope>
    <source>
        <strain evidence="9 10">WCA-693-APC-MOT-I</strain>
    </source>
</reference>
<dbReference type="PIRSF" id="PIRSF001123">
    <property type="entry name" value="PepA_GA"/>
    <property type="match status" value="1"/>
</dbReference>
<dbReference type="SUPFAM" id="SSF53187">
    <property type="entry name" value="Zn-dependent exopeptidases"/>
    <property type="match status" value="1"/>
</dbReference>
<dbReference type="SUPFAM" id="SSF101821">
    <property type="entry name" value="Aminopeptidase/glucanase lid domain"/>
    <property type="match status" value="1"/>
</dbReference>
<evidence type="ECO:0000313" key="10">
    <source>
        <dbReference type="Proteomes" id="UP000482209"/>
    </source>
</evidence>
<proteinExistence type="inferred from homology"/>
<sequence length="338" mass="37621">MNKEFLNQILSQISVSGYEEKIQRVIMEHMDDYADRIDTDEICDTICVMNPDEKNKILFTAHADEIGLMVTNITESGALQVTKRGGIIPHTYPGQQVQVVGKHGIIYGVVEETRDLYKKDNLNETDFFIDIGTDCEEESKKLLELGAPIVLDTHIREMQNGRFTARALDDRLGVFIIMEAFKEAKRRGCKNSIYCAATVGEETTRNGAYWTGSRIEPDVAIVVDVTYTSDSHGTKDGDTGKVKLGGGPVLCNSPIVVKKYNEQLKKCAAKANIPIQIEATSNYTYTDADKIHFAGKGIPTALVSIPLRYMHSPAEVADERDVEGCIQLLAEFMLEMEK</sequence>
<dbReference type="GO" id="GO:0004177">
    <property type="term" value="F:aminopeptidase activity"/>
    <property type="evidence" value="ECO:0007669"/>
    <property type="project" value="UniProtKB-UniRule"/>
</dbReference>
<keyword evidence="4 8" id="KW-0479">Metal-binding</keyword>
<keyword evidence="5" id="KW-0378">Hydrolase</keyword>
<dbReference type="InterPro" id="IPR008007">
    <property type="entry name" value="Peptidase_M42"/>
</dbReference>
<dbReference type="InterPro" id="IPR051464">
    <property type="entry name" value="Peptidase_M42_aminopept"/>
</dbReference>
<feature type="active site" description="Proton acceptor" evidence="7">
    <location>
        <position position="201"/>
    </location>
</feature>
<evidence type="ECO:0000256" key="4">
    <source>
        <dbReference type="ARBA" id="ARBA00022723"/>
    </source>
</evidence>
<evidence type="ECO:0000313" key="9">
    <source>
        <dbReference type="EMBL" id="MSS64705.1"/>
    </source>
</evidence>
<organism evidence="9 10">
    <name type="scientific">Velocimicrobium porci</name>
    <dbReference type="NCBI Taxonomy" id="2606634"/>
    <lineage>
        <taxon>Bacteria</taxon>
        <taxon>Bacillati</taxon>
        <taxon>Bacillota</taxon>
        <taxon>Clostridia</taxon>
        <taxon>Lachnospirales</taxon>
        <taxon>Lachnospiraceae</taxon>
        <taxon>Velocimicrobium</taxon>
    </lineage>
</organism>
<feature type="binding site" evidence="8">
    <location>
        <position position="224"/>
    </location>
    <ligand>
        <name>Zn(2+)</name>
        <dbReference type="ChEBI" id="CHEBI:29105"/>
        <label>1</label>
    </ligand>
</feature>
<evidence type="ECO:0000256" key="5">
    <source>
        <dbReference type="ARBA" id="ARBA00022801"/>
    </source>
</evidence>
<gene>
    <name evidence="9" type="ORF">FYJ58_12590</name>
</gene>
<evidence type="ECO:0000256" key="6">
    <source>
        <dbReference type="PIRNR" id="PIRNR001123"/>
    </source>
</evidence>
<evidence type="ECO:0000256" key="1">
    <source>
        <dbReference type="ARBA" id="ARBA00006272"/>
    </source>
</evidence>
<evidence type="ECO:0000256" key="7">
    <source>
        <dbReference type="PIRSR" id="PIRSR001123-1"/>
    </source>
</evidence>
<dbReference type="EMBL" id="VUMT01000026">
    <property type="protein sequence ID" value="MSS64705.1"/>
    <property type="molecule type" value="Genomic_DNA"/>
</dbReference>
<dbReference type="InterPro" id="IPR023367">
    <property type="entry name" value="Peptidase_M42_dom2"/>
</dbReference>
<comment type="similarity">
    <text evidence="1 6">Belongs to the peptidase M42 family.</text>
</comment>
<keyword evidence="2" id="KW-0031">Aminopeptidase</keyword>
<dbReference type="RefSeq" id="WP_154520095.1">
    <property type="nucleotide sequence ID" value="NZ_VUMT01000026.1"/>
</dbReference>
<evidence type="ECO:0000256" key="3">
    <source>
        <dbReference type="ARBA" id="ARBA00022670"/>
    </source>
</evidence>
<feature type="binding site" evidence="8">
    <location>
        <position position="169"/>
    </location>
    <ligand>
        <name>Zn(2+)</name>
        <dbReference type="ChEBI" id="CHEBI:29105"/>
        <label>2</label>
    </ligand>
</feature>
<dbReference type="Pfam" id="PF05343">
    <property type="entry name" value="Peptidase_M42"/>
    <property type="match status" value="1"/>
</dbReference>